<feature type="non-terminal residue" evidence="1">
    <location>
        <position position="90"/>
    </location>
</feature>
<dbReference type="GO" id="GO:0008777">
    <property type="term" value="F:acetylornithine deacetylase activity"/>
    <property type="evidence" value="ECO:0007669"/>
    <property type="project" value="TreeGrafter"/>
</dbReference>
<dbReference type="EMBL" id="JALAOH010000019">
    <property type="protein sequence ID" value="MCY8316918.1"/>
    <property type="molecule type" value="Genomic_DNA"/>
</dbReference>
<feature type="non-terminal residue" evidence="1">
    <location>
        <position position="1"/>
    </location>
</feature>
<comment type="caution">
    <text evidence="1">The sequence shown here is derived from an EMBL/GenBank/DDBJ whole genome shotgun (WGS) entry which is preliminary data.</text>
</comment>
<evidence type="ECO:0000313" key="2">
    <source>
        <dbReference type="Proteomes" id="UP001067121"/>
    </source>
</evidence>
<dbReference type="PANTHER" id="PTHR43808">
    <property type="entry name" value="ACETYLORNITHINE DEACETYLASE"/>
    <property type="match status" value="1"/>
</dbReference>
<dbReference type="InterPro" id="IPR050072">
    <property type="entry name" value="Peptidase_M20A"/>
</dbReference>
<dbReference type="SUPFAM" id="SSF53187">
    <property type="entry name" value="Zn-dependent exopeptidases"/>
    <property type="match status" value="1"/>
</dbReference>
<reference evidence="1" key="1">
    <citation type="submission" date="2022-02" db="EMBL/GenBank/DDBJ databases">
        <title>Crop Bioprotection Bacillus Genome Sequencing.</title>
        <authorList>
            <person name="Dunlap C."/>
        </authorList>
    </citation>
    <scope>NUCLEOTIDE SEQUENCE</scope>
    <source>
        <strain evidence="1">98-1</strain>
    </source>
</reference>
<organism evidence="1 2">
    <name type="scientific">Bacillus vallismortis</name>
    <dbReference type="NCBI Taxonomy" id="72361"/>
    <lineage>
        <taxon>Bacteria</taxon>
        <taxon>Bacillati</taxon>
        <taxon>Bacillota</taxon>
        <taxon>Bacilli</taxon>
        <taxon>Bacillales</taxon>
        <taxon>Bacillaceae</taxon>
        <taxon>Bacillus</taxon>
    </lineage>
</organism>
<sequence>KVIRDAFESASEFDLGEFKDSKPHHVSADHPLVKTLQKVYEGQLGKKADLISIGGGTYARSLKAGVAFGPLFPGRPDSAHQKDEYIEIDD</sequence>
<gene>
    <name evidence="1" type="ORF">MOC71_09235</name>
</gene>
<accession>A0AAP3CIB1</accession>
<proteinExistence type="predicted"/>
<dbReference type="GO" id="GO:0006526">
    <property type="term" value="P:L-arginine biosynthetic process"/>
    <property type="evidence" value="ECO:0007669"/>
    <property type="project" value="TreeGrafter"/>
</dbReference>
<name>A0AAP3CIB1_BACVA</name>
<dbReference type="Pfam" id="PF01546">
    <property type="entry name" value="Peptidase_M20"/>
    <property type="match status" value="1"/>
</dbReference>
<protein>
    <submittedName>
        <fullName evidence="1">M20/M25/M40 family metallo-hydrolase</fullName>
    </submittedName>
</protein>
<dbReference type="Proteomes" id="UP001067121">
    <property type="component" value="Unassembled WGS sequence"/>
</dbReference>
<dbReference type="AlphaFoldDB" id="A0AAP3CIB1"/>
<dbReference type="Gene3D" id="3.40.630.10">
    <property type="entry name" value="Zn peptidases"/>
    <property type="match status" value="1"/>
</dbReference>
<dbReference type="InterPro" id="IPR002933">
    <property type="entry name" value="Peptidase_M20"/>
</dbReference>
<evidence type="ECO:0000313" key="1">
    <source>
        <dbReference type="EMBL" id="MCY8316918.1"/>
    </source>
</evidence>
<dbReference type="RefSeq" id="WP_268543471.1">
    <property type="nucleotide sequence ID" value="NZ_JALAOH010000019.1"/>
</dbReference>
<dbReference type="Gene3D" id="3.30.70.360">
    <property type="match status" value="1"/>
</dbReference>
<dbReference type="PANTHER" id="PTHR43808:SF31">
    <property type="entry name" value="N-ACETYL-L-CITRULLINE DEACETYLASE"/>
    <property type="match status" value="1"/>
</dbReference>